<sequence length="399" mass="45119">MRATASKKQARRQFWLAIHLYIGLSLGLIVAMVGLTGSLLVFYIDLDERLNPQLIISESSAQRQSYEDIFQALRRAEPTRQRGWRLEIPDDPQRAITARYYKPQETEHHGFAPLMLSVDPYAGTVLANRFWGEFAMTWLYDLHYKLLLDETGKILMAILGGLLLISLVSGIYLWWPPLHKLKSALSLKFRASRERLTYDLHKLAGVYSFIVLLLLALTGIALEIPQYVNPLLGYFSPLQASPSPKSATIQNNPARISLDQAVAVGQARFPQARLCWIETPHDANGSYRINLRQAGEPSQRFPKTNVWVDQYSGQVLAISNPDDLGGSDTVINWLHPLHTGEAFGLTGQLLVLVSGLLCPMLFITGVIRWLQKRRGRQIRHRQHHHSAKNPPLSPNLLNR</sequence>
<dbReference type="InterPro" id="IPR005625">
    <property type="entry name" value="PepSY-ass_TM"/>
</dbReference>
<feature type="transmembrane region" description="Helical" evidence="2">
    <location>
        <begin position="20"/>
        <end position="44"/>
    </location>
</feature>
<evidence type="ECO:0000259" key="3">
    <source>
        <dbReference type="Pfam" id="PF03413"/>
    </source>
</evidence>
<dbReference type="Pfam" id="PF03929">
    <property type="entry name" value="PepSY_TM"/>
    <property type="match status" value="1"/>
</dbReference>
<evidence type="ECO:0000256" key="2">
    <source>
        <dbReference type="SAM" id="Phobius"/>
    </source>
</evidence>
<dbReference type="PANTHER" id="PTHR34219">
    <property type="entry name" value="IRON-REGULATED INNER MEMBRANE PROTEIN-RELATED"/>
    <property type="match status" value="1"/>
</dbReference>
<dbReference type="RefSeq" id="WP_064037994.1">
    <property type="nucleotide sequence ID" value="NZ_LUUH01000078.1"/>
</dbReference>
<feature type="transmembrane region" description="Helical" evidence="2">
    <location>
        <begin position="196"/>
        <end position="222"/>
    </location>
</feature>
<evidence type="ECO:0000313" key="5">
    <source>
        <dbReference type="Proteomes" id="UP000077763"/>
    </source>
</evidence>
<dbReference type="EMBL" id="LUUH01000078">
    <property type="protein sequence ID" value="OAI00175.1"/>
    <property type="molecule type" value="Genomic_DNA"/>
</dbReference>
<accession>A0A177M480</accession>
<gene>
    <name evidence="4" type="ORF">A1353_19740</name>
</gene>
<proteinExistence type="predicted"/>
<keyword evidence="2" id="KW-1133">Transmembrane helix</keyword>
<comment type="caution">
    <text evidence="4">The sequence shown here is derived from an EMBL/GenBank/DDBJ whole genome shotgun (WGS) entry which is preliminary data.</text>
</comment>
<dbReference type="InterPro" id="IPR025711">
    <property type="entry name" value="PepSY"/>
</dbReference>
<dbReference type="Pfam" id="PF03413">
    <property type="entry name" value="PepSY"/>
    <property type="match status" value="1"/>
</dbReference>
<evidence type="ECO:0000313" key="4">
    <source>
        <dbReference type="EMBL" id="OAI00175.1"/>
    </source>
</evidence>
<feature type="region of interest" description="Disordered" evidence="1">
    <location>
        <begin position="378"/>
        <end position="399"/>
    </location>
</feature>
<feature type="compositionally biased region" description="Basic residues" evidence="1">
    <location>
        <begin position="378"/>
        <end position="387"/>
    </location>
</feature>
<evidence type="ECO:0000256" key="1">
    <source>
        <dbReference type="SAM" id="MobiDB-lite"/>
    </source>
</evidence>
<organism evidence="4 5">
    <name type="scientific">Methylomonas methanica</name>
    <dbReference type="NCBI Taxonomy" id="421"/>
    <lineage>
        <taxon>Bacteria</taxon>
        <taxon>Pseudomonadati</taxon>
        <taxon>Pseudomonadota</taxon>
        <taxon>Gammaproteobacteria</taxon>
        <taxon>Methylococcales</taxon>
        <taxon>Methylococcaceae</taxon>
        <taxon>Methylomonas</taxon>
    </lineage>
</organism>
<keyword evidence="2" id="KW-0812">Transmembrane</keyword>
<feature type="transmembrane region" description="Helical" evidence="2">
    <location>
        <begin position="349"/>
        <end position="370"/>
    </location>
</feature>
<feature type="transmembrane region" description="Helical" evidence="2">
    <location>
        <begin position="154"/>
        <end position="175"/>
    </location>
</feature>
<protein>
    <recommendedName>
        <fullName evidence="3">PepSY domain-containing protein</fullName>
    </recommendedName>
</protein>
<dbReference type="AlphaFoldDB" id="A0A177M480"/>
<reference evidence="5" key="1">
    <citation type="submission" date="2016-03" db="EMBL/GenBank/DDBJ databases">
        <authorList>
            <person name="Heylen K."/>
            <person name="De Vos P."/>
            <person name="Vekeman B."/>
        </authorList>
    </citation>
    <scope>NUCLEOTIDE SEQUENCE [LARGE SCALE GENOMIC DNA]</scope>
    <source>
        <strain evidence="5">R-45371</strain>
    </source>
</reference>
<name>A0A177M480_METMH</name>
<keyword evidence="2" id="KW-0472">Membrane</keyword>
<dbReference type="Proteomes" id="UP000077763">
    <property type="component" value="Unassembled WGS sequence"/>
</dbReference>
<feature type="domain" description="PepSY" evidence="3">
    <location>
        <begin position="255"/>
        <end position="317"/>
    </location>
</feature>